<comment type="caution">
    <text evidence="4">The sequence shown here is derived from an EMBL/GenBank/DDBJ whole genome shotgun (WGS) entry which is preliminary data.</text>
</comment>
<dbReference type="PANTHER" id="PTHR31415">
    <property type="entry name" value="OS05G0367900 PROTEIN"/>
    <property type="match status" value="1"/>
</dbReference>
<evidence type="ECO:0000256" key="2">
    <source>
        <dbReference type="ARBA" id="ARBA00023136"/>
    </source>
</evidence>
<evidence type="ECO:0000256" key="3">
    <source>
        <dbReference type="SAM" id="Phobius"/>
    </source>
</evidence>
<keyword evidence="5" id="KW-1185">Reference proteome</keyword>
<feature type="transmembrane region" description="Helical" evidence="3">
    <location>
        <begin position="57"/>
        <end position="79"/>
    </location>
</feature>
<keyword evidence="3" id="KW-1133">Transmembrane helix</keyword>
<reference evidence="4" key="1">
    <citation type="submission" date="2020-03" db="EMBL/GenBank/DDBJ databases">
        <title>Castanea mollissima Vanexum genome sequencing.</title>
        <authorList>
            <person name="Staton M."/>
        </authorList>
    </citation>
    <scope>NUCLEOTIDE SEQUENCE</scope>
    <source>
        <tissue evidence="4">Leaf</tissue>
    </source>
</reference>
<keyword evidence="3" id="KW-0812">Transmembrane</keyword>
<dbReference type="PANTHER" id="PTHR31415:SF166">
    <property type="entry name" value="LATE EMBRYOGENESIS ABUNDANT (LEA) HYDROXYPROLINE-RICH GLYCOPROTEIN FAMILY"/>
    <property type="match status" value="1"/>
</dbReference>
<evidence type="ECO:0000313" key="5">
    <source>
        <dbReference type="Proteomes" id="UP000737018"/>
    </source>
</evidence>
<dbReference type="InterPro" id="IPR044839">
    <property type="entry name" value="NDR1-like"/>
</dbReference>
<dbReference type="OrthoDB" id="1426517at2759"/>
<dbReference type="GO" id="GO:0098542">
    <property type="term" value="P:defense response to other organism"/>
    <property type="evidence" value="ECO:0007669"/>
    <property type="project" value="InterPro"/>
</dbReference>
<dbReference type="EMBL" id="JRKL02003873">
    <property type="protein sequence ID" value="KAF3953973.1"/>
    <property type="molecule type" value="Genomic_DNA"/>
</dbReference>
<comment type="subcellular location">
    <subcellularLocation>
        <location evidence="1">Membrane</location>
    </subcellularLocation>
</comment>
<accession>A0A8J4QMU7</accession>
<dbReference type="Proteomes" id="UP000737018">
    <property type="component" value="Unassembled WGS sequence"/>
</dbReference>
<evidence type="ECO:0000256" key="1">
    <source>
        <dbReference type="ARBA" id="ARBA00004370"/>
    </source>
</evidence>
<protein>
    <recommendedName>
        <fullName evidence="6">Late embryogenesis abundant protein LEA-2 subgroup domain-containing protein</fullName>
    </recommendedName>
</protein>
<sequence>MRNLFQEGPLPKPLEFSVPPLKVPSFPKPPLPPPVKAAMSSKDCGHHHHCRARRRHILFIIAGFIALVLFIVFLVWIILIPTKPRFVLQDATVYVFNVSTTEPSTLTTRMQITVASKNRMDKVGIYYQKLDVYATYRSQQVTMPTGLPSTYQDHHEISVWSPFLYGDVIPVAPGLMMDLEQDQNVGAVLLNIRINGCVKWKVGTWISGKYNLNVNCPAYIKFGGYNPNGGITVGPVMKFEAVAQGCSVDV</sequence>
<evidence type="ECO:0008006" key="6">
    <source>
        <dbReference type="Google" id="ProtNLM"/>
    </source>
</evidence>
<organism evidence="4 5">
    <name type="scientific">Castanea mollissima</name>
    <name type="common">Chinese chestnut</name>
    <dbReference type="NCBI Taxonomy" id="60419"/>
    <lineage>
        <taxon>Eukaryota</taxon>
        <taxon>Viridiplantae</taxon>
        <taxon>Streptophyta</taxon>
        <taxon>Embryophyta</taxon>
        <taxon>Tracheophyta</taxon>
        <taxon>Spermatophyta</taxon>
        <taxon>Magnoliopsida</taxon>
        <taxon>eudicotyledons</taxon>
        <taxon>Gunneridae</taxon>
        <taxon>Pentapetalae</taxon>
        <taxon>rosids</taxon>
        <taxon>fabids</taxon>
        <taxon>Fagales</taxon>
        <taxon>Fagaceae</taxon>
        <taxon>Castanea</taxon>
    </lineage>
</organism>
<gene>
    <name evidence="4" type="ORF">CMV_020627</name>
</gene>
<dbReference type="AlphaFoldDB" id="A0A8J4QMU7"/>
<dbReference type="GO" id="GO:0005886">
    <property type="term" value="C:plasma membrane"/>
    <property type="evidence" value="ECO:0007669"/>
    <property type="project" value="TreeGrafter"/>
</dbReference>
<name>A0A8J4QMU7_9ROSI</name>
<proteinExistence type="predicted"/>
<dbReference type="GO" id="GO:0009506">
    <property type="term" value="C:plasmodesma"/>
    <property type="evidence" value="ECO:0007669"/>
    <property type="project" value="TreeGrafter"/>
</dbReference>
<keyword evidence="2 3" id="KW-0472">Membrane</keyword>
<evidence type="ECO:0000313" key="4">
    <source>
        <dbReference type="EMBL" id="KAF3953973.1"/>
    </source>
</evidence>